<feature type="transmembrane region" description="Helical" evidence="1">
    <location>
        <begin position="377"/>
        <end position="400"/>
    </location>
</feature>
<dbReference type="AlphaFoldDB" id="A0A1I0Q0X6"/>
<keyword evidence="1" id="KW-0812">Transmembrane</keyword>
<keyword evidence="1" id="KW-0472">Membrane</keyword>
<evidence type="ECO:0000313" key="3">
    <source>
        <dbReference type="Proteomes" id="UP000199373"/>
    </source>
</evidence>
<dbReference type="Proteomes" id="UP000199373">
    <property type="component" value="Unassembled WGS sequence"/>
</dbReference>
<organism evidence="2 3">
    <name type="scientific">Prevotella aff. ruminicola Tc2-24</name>
    <dbReference type="NCBI Taxonomy" id="81582"/>
    <lineage>
        <taxon>Bacteria</taxon>
        <taxon>Pseudomonadati</taxon>
        <taxon>Bacteroidota</taxon>
        <taxon>Bacteroidia</taxon>
        <taxon>Bacteroidales</taxon>
        <taxon>Prevotellaceae</taxon>
        <taxon>Prevotella</taxon>
    </lineage>
</organism>
<feature type="transmembrane region" description="Helical" evidence="1">
    <location>
        <begin position="95"/>
        <end position="114"/>
    </location>
</feature>
<proteinExistence type="predicted"/>
<sequence length="463" mass="52940">MQLVALIFVIISLASVIMVPSSFSKLFCVWEMTTFLIFGTLYLWHKIRRNGLVCFDLFFIPTFFIVNYAHAVFIYPEDDFLPAFQFSTNKDIIPYAISVAQMAIAMYMLGSVFFERRDSERNAAKVRVPEMTVNRSAYVSFGVSLAVFIYVFLSNQIQSGVTHLYPRLMVMILSLIGLSWYYQAQQLGENERGVRTLFGRNKLNIVSTVAFTLSQLFIGSRSEVLFLLLMVLLIINSYYIRVRMKYLLPVIVMGVVAMGFLMITRVTSYNLVEASFAEFISYGMEVLEESPEAGWLLLTDLLVNAKTLYDGVDYTQVYGFLYGRSYIPYLFVFIPFGGSFFTRMLTGLDMDSIHTGYILTDFAQADYGLGTNMIGDLYMNLSLVGVIVLLFILGGIVAKVEVPRSRYQFFILMALFANGIYLVRADIFSWITFLVFFVIFDWILRLHISVDEETGGEMERRSV</sequence>
<feature type="transmembrane region" description="Helical" evidence="1">
    <location>
        <begin position="51"/>
        <end position="75"/>
    </location>
</feature>
<feature type="transmembrane region" description="Helical" evidence="1">
    <location>
        <begin position="326"/>
        <end position="345"/>
    </location>
</feature>
<evidence type="ECO:0000256" key="1">
    <source>
        <dbReference type="SAM" id="Phobius"/>
    </source>
</evidence>
<reference evidence="2 3" key="1">
    <citation type="submission" date="2016-10" db="EMBL/GenBank/DDBJ databases">
        <authorList>
            <person name="de Groot N.N."/>
        </authorList>
    </citation>
    <scope>NUCLEOTIDE SEQUENCE [LARGE SCALE GENOMIC DNA]</scope>
    <source>
        <strain evidence="2 3">TC2-24</strain>
    </source>
</reference>
<feature type="transmembrane region" description="Helical" evidence="1">
    <location>
        <begin position="135"/>
        <end position="153"/>
    </location>
</feature>
<feature type="transmembrane region" description="Helical" evidence="1">
    <location>
        <begin position="24"/>
        <end position="44"/>
    </location>
</feature>
<dbReference type="EMBL" id="FOIQ01000005">
    <property type="protein sequence ID" value="SEW20433.1"/>
    <property type="molecule type" value="Genomic_DNA"/>
</dbReference>
<feature type="transmembrane region" description="Helical" evidence="1">
    <location>
        <begin position="165"/>
        <end position="182"/>
    </location>
</feature>
<feature type="transmembrane region" description="Helical" evidence="1">
    <location>
        <begin position="430"/>
        <end position="448"/>
    </location>
</feature>
<accession>A0A1I0Q0X6</accession>
<feature type="transmembrane region" description="Helical" evidence="1">
    <location>
        <begin position="247"/>
        <end position="266"/>
    </location>
</feature>
<protein>
    <submittedName>
        <fullName evidence="2">Oligosaccharide repeat unit polymerase</fullName>
    </submittedName>
</protein>
<feature type="transmembrane region" description="Helical" evidence="1">
    <location>
        <begin position="406"/>
        <end position="423"/>
    </location>
</feature>
<gene>
    <name evidence="2" type="ORF">SAMN04487850_2119</name>
</gene>
<keyword evidence="1" id="KW-1133">Transmembrane helix</keyword>
<dbReference type="RefSeq" id="WP_143065774.1">
    <property type="nucleotide sequence ID" value="NZ_FOIQ01000005.1"/>
</dbReference>
<keyword evidence="3" id="KW-1185">Reference proteome</keyword>
<feature type="transmembrane region" description="Helical" evidence="1">
    <location>
        <begin position="203"/>
        <end position="218"/>
    </location>
</feature>
<dbReference type="InterPro" id="IPR029468">
    <property type="entry name" value="O-ag_pol_Wzy"/>
</dbReference>
<dbReference type="Pfam" id="PF14296">
    <property type="entry name" value="O-ag_pol_Wzy"/>
    <property type="match status" value="1"/>
</dbReference>
<evidence type="ECO:0000313" key="2">
    <source>
        <dbReference type="EMBL" id="SEW20433.1"/>
    </source>
</evidence>
<name>A0A1I0Q0X6_9BACT</name>
<feature type="transmembrane region" description="Helical" evidence="1">
    <location>
        <begin position="224"/>
        <end position="240"/>
    </location>
</feature>